<dbReference type="Proteomes" id="UP000254866">
    <property type="component" value="Unassembled WGS sequence"/>
</dbReference>
<feature type="transmembrane region" description="Helical" evidence="7">
    <location>
        <begin position="559"/>
        <end position="580"/>
    </location>
</feature>
<feature type="transmembrane region" description="Helical" evidence="7">
    <location>
        <begin position="790"/>
        <end position="814"/>
    </location>
</feature>
<feature type="transmembrane region" description="Helical" evidence="7">
    <location>
        <begin position="675"/>
        <end position="696"/>
    </location>
</feature>
<feature type="domain" description="Threonine/Serine exporter ThrE" evidence="9">
    <location>
        <begin position="722"/>
        <end position="818"/>
    </location>
</feature>
<evidence type="ECO:0000313" key="10">
    <source>
        <dbReference type="EMBL" id="RDL39119.1"/>
    </source>
</evidence>
<dbReference type="GO" id="GO:0016020">
    <property type="term" value="C:membrane"/>
    <property type="evidence" value="ECO:0007669"/>
    <property type="project" value="UniProtKB-SubCell"/>
</dbReference>
<keyword evidence="4 7" id="KW-0472">Membrane</keyword>
<dbReference type="PANTHER" id="PTHR31082">
    <property type="entry name" value="PHEROMONE-REGULATED MEMBRANE PROTEIN 10"/>
    <property type="match status" value="1"/>
</dbReference>
<feature type="compositionally biased region" description="Basic and acidic residues" evidence="6">
    <location>
        <begin position="103"/>
        <end position="112"/>
    </location>
</feature>
<dbReference type="PANTHER" id="PTHR31082:SF4">
    <property type="entry name" value="PHEROMONE-REGULATED MEMBRANE PROTEIN 10"/>
    <property type="match status" value="1"/>
</dbReference>
<feature type="compositionally biased region" description="Basic and acidic residues" evidence="6">
    <location>
        <begin position="256"/>
        <end position="273"/>
    </location>
</feature>
<keyword evidence="11" id="KW-1185">Reference proteome</keyword>
<evidence type="ECO:0000313" key="11">
    <source>
        <dbReference type="Proteomes" id="UP000254866"/>
    </source>
</evidence>
<feature type="transmembrane region" description="Helical" evidence="7">
    <location>
        <begin position="742"/>
        <end position="761"/>
    </location>
</feature>
<proteinExistence type="inferred from homology"/>
<dbReference type="OrthoDB" id="413008at2759"/>
<feature type="region of interest" description="Disordered" evidence="6">
    <location>
        <begin position="399"/>
        <end position="425"/>
    </location>
</feature>
<evidence type="ECO:0000256" key="1">
    <source>
        <dbReference type="ARBA" id="ARBA00004141"/>
    </source>
</evidence>
<evidence type="ECO:0000256" key="6">
    <source>
        <dbReference type="SAM" id="MobiDB-lite"/>
    </source>
</evidence>
<evidence type="ECO:0000256" key="7">
    <source>
        <dbReference type="SAM" id="Phobius"/>
    </source>
</evidence>
<organism evidence="10 11">
    <name type="scientific">Venustampulla echinocandica</name>
    <dbReference type="NCBI Taxonomy" id="2656787"/>
    <lineage>
        <taxon>Eukaryota</taxon>
        <taxon>Fungi</taxon>
        <taxon>Dikarya</taxon>
        <taxon>Ascomycota</taxon>
        <taxon>Pezizomycotina</taxon>
        <taxon>Leotiomycetes</taxon>
        <taxon>Helotiales</taxon>
        <taxon>Pleuroascaceae</taxon>
        <taxon>Venustampulla</taxon>
    </lineage>
</organism>
<protein>
    <submittedName>
        <fullName evidence="10">Putative PRM10 Pheromone-regulated protein</fullName>
    </submittedName>
</protein>
<evidence type="ECO:0000256" key="5">
    <source>
        <dbReference type="ARBA" id="ARBA00034125"/>
    </source>
</evidence>
<evidence type="ECO:0000259" key="9">
    <source>
        <dbReference type="Pfam" id="PF12821"/>
    </source>
</evidence>
<feature type="transmembrane region" description="Helical" evidence="7">
    <location>
        <begin position="612"/>
        <end position="629"/>
    </location>
</feature>
<dbReference type="EMBL" id="NPIC01000002">
    <property type="protein sequence ID" value="RDL39119.1"/>
    <property type="molecule type" value="Genomic_DNA"/>
</dbReference>
<feature type="compositionally biased region" description="Low complexity" evidence="6">
    <location>
        <begin position="61"/>
        <end position="77"/>
    </location>
</feature>
<feature type="transmembrane region" description="Helical" evidence="7">
    <location>
        <begin position="716"/>
        <end position="735"/>
    </location>
</feature>
<comment type="similarity">
    <text evidence="5">Belongs to the ThrE exporter (TC 2.A.79) family.</text>
</comment>
<feature type="compositionally biased region" description="Low complexity" evidence="6">
    <location>
        <begin position="355"/>
        <end position="367"/>
    </location>
</feature>
<keyword evidence="3 7" id="KW-1133">Transmembrane helix</keyword>
<feature type="transmembrane region" description="Helical" evidence="7">
    <location>
        <begin position="641"/>
        <end position="663"/>
    </location>
</feature>
<name>A0A370TUC3_9HELO</name>
<comment type="caution">
    <text evidence="10">The sequence shown here is derived from an EMBL/GenBank/DDBJ whole genome shotgun (WGS) entry which is preliminary data.</text>
</comment>
<feature type="domain" description="Threonine/serine exporter-like N-terminal" evidence="8">
    <location>
        <begin position="453"/>
        <end position="695"/>
    </location>
</feature>
<evidence type="ECO:0000259" key="8">
    <source>
        <dbReference type="Pfam" id="PF06738"/>
    </source>
</evidence>
<dbReference type="AlphaFoldDB" id="A0A370TUC3"/>
<gene>
    <name evidence="10" type="ORF">BP5553_03459</name>
</gene>
<dbReference type="GeneID" id="43596308"/>
<dbReference type="InterPro" id="IPR051361">
    <property type="entry name" value="ThrE/Ser_Exporter"/>
</dbReference>
<dbReference type="RefSeq" id="XP_031871775.1">
    <property type="nucleotide sequence ID" value="XM_032012082.1"/>
</dbReference>
<keyword evidence="2 7" id="KW-0812">Transmembrane</keyword>
<feature type="compositionally biased region" description="Basic and acidic residues" evidence="6">
    <location>
        <begin position="1"/>
        <end position="12"/>
    </location>
</feature>
<evidence type="ECO:0000256" key="3">
    <source>
        <dbReference type="ARBA" id="ARBA00022989"/>
    </source>
</evidence>
<feature type="compositionally biased region" description="Basic and acidic residues" evidence="6">
    <location>
        <begin position="140"/>
        <end position="157"/>
    </location>
</feature>
<dbReference type="Pfam" id="PF12821">
    <property type="entry name" value="ThrE_2"/>
    <property type="match status" value="1"/>
</dbReference>
<feature type="region of interest" description="Disordered" evidence="6">
    <location>
        <begin position="337"/>
        <end position="381"/>
    </location>
</feature>
<dbReference type="InterPro" id="IPR010619">
    <property type="entry name" value="ThrE-like_N"/>
</dbReference>
<feature type="region of interest" description="Disordered" evidence="6">
    <location>
        <begin position="1"/>
        <end position="243"/>
    </location>
</feature>
<accession>A0A370TUC3</accession>
<dbReference type="GO" id="GO:0022857">
    <property type="term" value="F:transmembrane transporter activity"/>
    <property type="evidence" value="ECO:0007669"/>
    <property type="project" value="InterPro"/>
</dbReference>
<feature type="region of interest" description="Disordered" evidence="6">
    <location>
        <begin position="256"/>
        <end position="311"/>
    </location>
</feature>
<evidence type="ECO:0000256" key="2">
    <source>
        <dbReference type="ARBA" id="ARBA00022692"/>
    </source>
</evidence>
<comment type="subcellular location">
    <subcellularLocation>
        <location evidence="1">Membrane</location>
        <topology evidence="1">Multi-pass membrane protein</topology>
    </subcellularLocation>
</comment>
<sequence>MSNEDRTTNDGGRHHHREYSEHSGAPFPAVTPIPSPVNEEEVEPYLQQGYSESPPQHHSGDSTPDPSRPTSSGGTPLPKHRGRVRFNSKSEVNDGTNRKARSPLRDEPESPRKITSPKFPRMSPAHSRNSSLASNTGRAPQKERENSSADSSPDHISRPRPSVLRQSSYNAEPEPVEDENEKVFSALAAQERAQRIASLVGSHSAPASRRNSLESDEEDSRPVRRPSRPSRSGGYPVKFDDIPLMDMDHVSTYEGRAIEGSDQEEFARQEKVRKPSNSSEAHKLVRGHTRKSSVNTAATTGVSSGQVTPMNHRGYENYIPRPQQYRGGVLGSLLKLYNPSQGSRSRRGSVETDPGTVTSVGSSGRTTPKGRPVKWYNHKNQSQDTLSGLVGSSMALGAQGGVPVTKPKLPSPGKRSYSKKAESAKNRLSWKPRLEDEIRITVHIAETISRQKYLMKLCRALMSYGAPTHRLEEYMKMSARVLEIDGQFLYIPGCMIISFDDASTHTTEVKLVRTAQAVDLGKLKDTHEIYKEVVHDVIGVEEAMQRLETIMKARQKNNAWLLVLVYGCASACVGPFAFQARFIDMPISFILGCFLGFLQLIVAPASQLYSNVFEISAAVITSFLARAFGSIKGGDIFCFSALAQSSIALILPGYMVLCASLELQSKSMVAGSVRMVYAIIYALFLGFGITIGTAFYGLMDKNATSSTTCHNPPNQYLKWVFVPPFTLALCIINQAKWKQMPVMLIISFAGYVVNFFSARAFPSSAQVSNALGALAVGVLGNLYSRIRHGLAAAALLPAIFVLVPSGLAASGSLLEGISRADQITNTSTYANGSSKAYPTAPSADLNSIVFNVGYSMIQIAVGITVEDDAKSQERDESYFGSVFVLSRKDDGTGTRSRLYEFCTWQQDDDTAIWPIYTN</sequence>
<evidence type="ECO:0000256" key="4">
    <source>
        <dbReference type="ARBA" id="ARBA00023136"/>
    </source>
</evidence>
<feature type="compositionally biased region" description="Polar residues" evidence="6">
    <location>
        <begin position="126"/>
        <end position="138"/>
    </location>
</feature>
<dbReference type="Pfam" id="PF06738">
    <property type="entry name" value="ThrE"/>
    <property type="match status" value="1"/>
</dbReference>
<feature type="transmembrane region" description="Helical" evidence="7">
    <location>
        <begin position="767"/>
        <end position="783"/>
    </location>
</feature>
<reference evidence="10 11" key="1">
    <citation type="journal article" date="2018" name="IMA Fungus">
        <title>IMA Genome-F 9: Draft genome sequence of Annulohypoxylon stygium, Aspergillus mulundensis, Berkeleyomyces basicola (syn. Thielaviopsis basicola), Ceratocystis smalleyi, two Cercospora beticola strains, Coleophoma cylindrospora, Fusarium fracticaudum, Phialophora cf. hyalina, and Morchella septimelata.</title>
        <authorList>
            <person name="Wingfield B.D."/>
            <person name="Bills G.F."/>
            <person name="Dong Y."/>
            <person name="Huang W."/>
            <person name="Nel W.J."/>
            <person name="Swalarsk-Parry B.S."/>
            <person name="Vaghefi N."/>
            <person name="Wilken P.M."/>
            <person name="An Z."/>
            <person name="de Beer Z.W."/>
            <person name="De Vos L."/>
            <person name="Chen L."/>
            <person name="Duong T.A."/>
            <person name="Gao Y."/>
            <person name="Hammerbacher A."/>
            <person name="Kikkert J.R."/>
            <person name="Li Y."/>
            <person name="Li H."/>
            <person name="Li K."/>
            <person name="Li Q."/>
            <person name="Liu X."/>
            <person name="Ma X."/>
            <person name="Naidoo K."/>
            <person name="Pethybridge S.J."/>
            <person name="Sun J."/>
            <person name="Steenkamp E.T."/>
            <person name="van der Nest M.A."/>
            <person name="van Wyk S."/>
            <person name="Wingfield M.J."/>
            <person name="Xiong C."/>
            <person name="Yue Q."/>
            <person name="Zhang X."/>
        </authorList>
    </citation>
    <scope>NUCLEOTIDE SEQUENCE [LARGE SCALE GENOMIC DNA]</scope>
    <source>
        <strain evidence="10 11">BP 5553</strain>
    </source>
</reference>
<feature type="compositionally biased region" description="Polar residues" evidence="6">
    <location>
        <begin position="292"/>
        <end position="309"/>
    </location>
</feature>
<dbReference type="InterPro" id="IPR024528">
    <property type="entry name" value="ThrE_2"/>
</dbReference>
<feature type="transmembrane region" description="Helical" evidence="7">
    <location>
        <begin position="586"/>
        <end position="605"/>
    </location>
</feature>